<dbReference type="Gene3D" id="3.40.50.1580">
    <property type="entry name" value="Nucleoside phosphorylase domain"/>
    <property type="match status" value="1"/>
</dbReference>
<dbReference type="Pfam" id="PF01048">
    <property type="entry name" value="PNP_UDP_1"/>
    <property type="match status" value="1"/>
</dbReference>
<dbReference type="GO" id="GO:0009116">
    <property type="term" value="P:nucleoside metabolic process"/>
    <property type="evidence" value="ECO:0007669"/>
    <property type="project" value="InterPro"/>
</dbReference>
<protein>
    <submittedName>
        <fullName evidence="2">Nucleoside phosphorylase</fullName>
    </submittedName>
</protein>
<sequence length="643" mass="70129">MVVLGTVVICTALPDEYLAVREHLEGPLVEHEERGTLYEIGTFTTDRGSWKVALVQTGDGNTQAGIELERAVGVFDPQCVLFVGVAGGRKDVVLGNVVVADYVYDYESGKDTATQYSPRIKTKSPSYRLVQRAKQLARDDAWQHRIRPAVPAPAPKAFVKPIAAGGKVVGSQKSAIARFLQQHCGDAVAIDMEAHGFLQGAYHNAPVEALVVRGISDLLSGKTEIADEHWQPIASRHAAAFAFELLARSTTPTAEPRLAGRATDKQPDTDDRPYDFVVSHVPADHEWAGWIAWQVNQQLRLDGRQPKVFVQDWNAAAGPPPAAERIIPVLSPDYLASDRVQDARQQVLSVRVKACQPDVQFIDLVDLDAASAANALLTGINAAVDERAEPVRKQPFEGLGRRIEATPAGPQFPGKPVFVGEPPTVPEGWFQDRYADIEDIERDLGDARTGLVMVTGVAGDGKTAMVHRLWERIRMGTSPLRVHGLVYLSAHGFSPASPDRVIDSLASLLPTHEADQLMSTVRESMPWVEKLVYALNALAGRPVIVAIDAIEDLLDNDGDIADLELREIVDHLVPRAELGVRLLFVGRHTARAVKQRFPDATRQHKLGEGLPVGDAFALLKAMDADRVLNLDDVPGHDQLGYTD</sequence>
<proteinExistence type="predicted"/>
<dbReference type="InterPro" id="IPR035994">
    <property type="entry name" value="Nucleoside_phosphorylase_sf"/>
</dbReference>
<evidence type="ECO:0000313" key="3">
    <source>
        <dbReference type="Proteomes" id="UP000192674"/>
    </source>
</evidence>
<dbReference type="PANTHER" id="PTHR46832:SF1">
    <property type="entry name" value="5'-METHYLTHIOADENOSINE_S-ADENOSYLHOMOCYSTEINE NUCLEOSIDASE"/>
    <property type="match status" value="1"/>
</dbReference>
<dbReference type="InterPro" id="IPR035897">
    <property type="entry name" value="Toll_tir_struct_dom_sf"/>
</dbReference>
<dbReference type="SUPFAM" id="SSF52200">
    <property type="entry name" value="Toll/Interleukin receptor TIR domain"/>
    <property type="match status" value="1"/>
</dbReference>
<organism evidence="2 3">
    <name type="scientific">Kibdelosporangium aridum</name>
    <dbReference type="NCBI Taxonomy" id="2030"/>
    <lineage>
        <taxon>Bacteria</taxon>
        <taxon>Bacillati</taxon>
        <taxon>Actinomycetota</taxon>
        <taxon>Actinomycetes</taxon>
        <taxon>Pseudonocardiales</taxon>
        <taxon>Pseudonocardiaceae</taxon>
        <taxon>Kibdelosporangium</taxon>
    </lineage>
</organism>
<keyword evidence="3" id="KW-1185">Reference proteome</keyword>
<dbReference type="GO" id="GO:0019284">
    <property type="term" value="P:L-methionine salvage from S-adenosylmethionine"/>
    <property type="evidence" value="ECO:0007669"/>
    <property type="project" value="TreeGrafter"/>
</dbReference>
<dbReference type="EMBL" id="FWXV01000012">
    <property type="protein sequence ID" value="SMD25856.1"/>
    <property type="molecule type" value="Genomic_DNA"/>
</dbReference>
<dbReference type="GO" id="GO:0005829">
    <property type="term" value="C:cytosol"/>
    <property type="evidence" value="ECO:0007669"/>
    <property type="project" value="TreeGrafter"/>
</dbReference>
<dbReference type="GO" id="GO:0008782">
    <property type="term" value="F:adenosylhomocysteine nucleosidase activity"/>
    <property type="evidence" value="ECO:0007669"/>
    <property type="project" value="TreeGrafter"/>
</dbReference>
<evidence type="ECO:0000259" key="1">
    <source>
        <dbReference type="Pfam" id="PF01048"/>
    </source>
</evidence>
<dbReference type="InterPro" id="IPR027417">
    <property type="entry name" value="P-loop_NTPase"/>
</dbReference>
<reference evidence="2 3" key="1">
    <citation type="submission" date="2017-04" db="EMBL/GenBank/DDBJ databases">
        <authorList>
            <person name="Afonso C.L."/>
            <person name="Miller P.J."/>
            <person name="Scott M.A."/>
            <person name="Spackman E."/>
            <person name="Goraichik I."/>
            <person name="Dimitrov K.M."/>
            <person name="Suarez D.L."/>
            <person name="Swayne D.E."/>
        </authorList>
    </citation>
    <scope>NUCLEOTIDE SEQUENCE [LARGE SCALE GENOMIC DNA]</scope>
    <source>
        <strain evidence="2 3">DSM 43828</strain>
    </source>
</reference>
<dbReference type="RefSeq" id="WP_084433683.1">
    <property type="nucleotide sequence ID" value="NZ_FWXV01000012.1"/>
</dbReference>
<dbReference type="GO" id="GO:0008930">
    <property type="term" value="F:methylthioadenosine nucleosidase activity"/>
    <property type="evidence" value="ECO:0007669"/>
    <property type="project" value="TreeGrafter"/>
</dbReference>
<gene>
    <name evidence="2" type="ORF">SAMN05661093_09434</name>
</gene>
<dbReference type="SUPFAM" id="SSF52540">
    <property type="entry name" value="P-loop containing nucleoside triphosphate hydrolases"/>
    <property type="match status" value="1"/>
</dbReference>
<dbReference type="AlphaFoldDB" id="A0A1W2FW46"/>
<evidence type="ECO:0000313" key="2">
    <source>
        <dbReference type="EMBL" id="SMD25856.1"/>
    </source>
</evidence>
<dbReference type="Proteomes" id="UP000192674">
    <property type="component" value="Unassembled WGS sequence"/>
</dbReference>
<name>A0A1W2FW46_KIBAR</name>
<accession>A0A1W2FW46</accession>
<feature type="domain" description="Nucleoside phosphorylase" evidence="1">
    <location>
        <begin position="6"/>
        <end position="244"/>
    </location>
</feature>
<dbReference type="PANTHER" id="PTHR46832">
    <property type="entry name" value="5'-METHYLTHIOADENOSINE/S-ADENOSYLHOMOCYSTEINE NUCLEOSIDASE"/>
    <property type="match status" value="1"/>
</dbReference>
<dbReference type="CDD" id="cd09008">
    <property type="entry name" value="MTAN"/>
    <property type="match status" value="1"/>
</dbReference>
<dbReference type="InterPro" id="IPR000845">
    <property type="entry name" value="Nucleoside_phosphorylase_d"/>
</dbReference>
<dbReference type="OrthoDB" id="44283at2"/>
<dbReference type="SUPFAM" id="SSF53167">
    <property type="entry name" value="Purine and uridine phosphorylases"/>
    <property type="match status" value="1"/>
</dbReference>